<dbReference type="InterPro" id="IPR053134">
    <property type="entry name" value="RNA-dir_DNA_polymerase"/>
</dbReference>
<sequence length="398" mass="46348">MIDEGVTAVLAARATTRNGDDSHTSGTGVRRNERAVRECTYQDFMKCQPLFFRGTEGVVRLDPMVLRGWNRTVTNDVAYALTWTDLKKKMTTKYCPRNEIKKIEAEMWNLKVKGTDVVAYNQRFQELALLCDRMFPEETDKIERYVGGMPDLIYSSVVHRSPKTRQRAIEMETEFEDRGELTLLQRDRKKTKDGLHATSIRHPQWEETRTREMQRCKARAYAVELQGKTQTNNLCEGSSTYQQWISHRSSIPGAAPVARHLIRSSIHSSRKSDGSLRMLHNYRELNKLTVKNRYPLPRIDDLFNQLQGSSVYSKIDLRSGYHQLRVREEDISKTAFRTRNKQEHEEHLKIILELLKKEELYAKFSKCEFWIPKVQFLGHVIDNKGIHVDPAKIESVKD</sequence>
<evidence type="ECO:0000313" key="3">
    <source>
        <dbReference type="EMBL" id="GJS61085.1"/>
    </source>
</evidence>
<dbReference type="EMBL" id="BQNB010009265">
    <property type="protein sequence ID" value="GJS61085.1"/>
    <property type="molecule type" value="Genomic_DNA"/>
</dbReference>
<dbReference type="Proteomes" id="UP001151760">
    <property type="component" value="Unassembled WGS sequence"/>
</dbReference>
<feature type="domain" description="Reverse transcriptase" evidence="1">
    <location>
        <begin position="270"/>
        <end position="339"/>
    </location>
</feature>
<keyword evidence="3" id="KW-0695">RNA-directed DNA polymerase</keyword>
<reference evidence="3" key="2">
    <citation type="submission" date="2022-01" db="EMBL/GenBank/DDBJ databases">
        <authorList>
            <person name="Yamashiro T."/>
            <person name="Shiraishi A."/>
            <person name="Satake H."/>
            <person name="Nakayama K."/>
        </authorList>
    </citation>
    <scope>NUCLEOTIDE SEQUENCE</scope>
</reference>
<keyword evidence="4" id="KW-1185">Reference proteome</keyword>
<dbReference type="PANTHER" id="PTHR24559">
    <property type="entry name" value="TRANSPOSON TY3-I GAG-POL POLYPROTEIN"/>
    <property type="match status" value="1"/>
</dbReference>
<proteinExistence type="predicted"/>
<accession>A0ABQ4X7U4</accession>
<keyword evidence="3" id="KW-0548">Nucleotidyltransferase</keyword>
<evidence type="ECO:0000259" key="1">
    <source>
        <dbReference type="Pfam" id="PF00078"/>
    </source>
</evidence>
<evidence type="ECO:0000259" key="2">
    <source>
        <dbReference type="Pfam" id="PF03732"/>
    </source>
</evidence>
<dbReference type="InterPro" id="IPR000477">
    <property type="entry name" value="RT_dom"/>
</dbReference>
<keyword evidence="3" id="KW-0808">Transferase</keyword>
<dbReference type="InterPro" id="IPR005162">
    <property type="entry name" value="Retrotrans_gag_dom"/>
</dbReference>
<evidence type="ECO:0000313" key="4">
    <source>
        <dbReference type="Proteomes" id="UP001151760"/>
    </source>
</evidence>
<dbReference type="Pfam" id="PF00078">
    <property type="entry name" value="RVT_1"/>
    <property type="match status" value="1"/>
</dbReference>
<protein>
    <submittedName>
        <fullName evidence="3">Reverse transcriptase domain-containing protein</fullName>
    </submittedName>
</protein>
<comment type="caution">
    <text evidence="3">The sequence shown here is derived from an EMBL/GenBank/DDBJ whole genome shotgun (WGS) entry which is preliminary data.</text>
</comment>
<dbReference type="InterPro" id="IPR043502">
    <property type="entry name" value="DNA/RNA_pol_sf"/>
</dbReference>
<dbReference type="CDD" id="cd01647">
    <property type="entry name" value="RT_LTR"/>
    <property type="match status" value="1"/>
</dbReference>
<dbReference type="Gene3D" id="3.30.70.270">
    <property type="match status" value="2"/>
</dbReference>
<dbReference type="PANTHER" id="PTHR24559:SF427">
    <property type="entry name" value="RNA-DIRECTED DNA POLYMERASE"/>
    <property type="match status" value="1"/>
</dbReference>
<dbReference type="SUPFAM" id="SSF56672">
    <property type="entry name" value="DNA/RNA polymerases"/>
    <property type="match status" value="1"/>
</dbReference>
<dbReference type="Gene3D" id="3.10.10.10">
    <property type="entry name" value="HIV Type 1 Reverse Transcriptase, subunit A, domain 1"/>
    <property type="match status" value="1"/>
</dbReference>
<organism evidence="3 4">
    <name type="scientific">Tanacetum coccineum</name>
    <dbReference type="NCBI Taxonomy" id="301880"/>
    <lineage>
        <taxon>Eukaryota</taxon>
        <taxon>Viridiplantae</taxon>
        <taxon>Streptophyta</taxon>
        <taxon>Embryophyta</taxon>
        <taxon>Tracheophyta</taxon>
        <taxon>Spermatophyta</taxon>
        <taxon>Magnoliopsida</taxon>
        <taxon>eudicotyledons</taxon>
        <taxon>Gunneridae</taxon>
        <taxon>Pentapetalae</taxon>
        <taxon>asterids</taxon>
        <taxon>campanulids</taxon>
        <taxon>Asterales</taxon>
        <taxon>Asteraceae</taxon>
        <taxon>Asteroideae</taxon>
        <taxon>Anthemideae</taxon>
        <taxon>Anthemidinae</taxon>
        <taxon>Tanacetum</taxon>
    </lineage>
</organism>
<dbReference type="InterPro" id="IPR043128">
    <property type="entry name" value="Rev_trsase/Diguanyl_cyclase"/>
</dbReference>
<reference evidence="3" key="1">
    <citation type="journal article" date="2022" name="Int. J. Mol. Sci.">
        <title>Draft Genome of Tanacetum Coccineum: Genomic Comparison of Closely Related Tanacetum-Family Plants.</title>
        <authorList>
            <person name="Yamashiro T."/>
            <person name="Shiraishi A."/>
            <person name="Nakayama K."/>
            <person name="Satake H."/>
        </authorList>
    </citation>
    <scope>NUCLEOTIDE SEQUENCE</scope>
</reference>
<feature type="domain" description="Retrotransposon gag" evidence="2">
    <location>
        <begin position="69"/>
        <end position="150"/>
    </location>
</feature>
<gene>
    <name evidence="3" type="ORF">Tco_0655869</name>
</gene>
<dbReference type="Pfam" id="PF03732">
    <property type="entry name" value="Retrotrans_gag"/>
    <property type="match status" value="1"/>
</dbReference>
<name>A0ABQ4X7U4_9ASTR</name>
<dbReference type="GO" id="GO:0003964">
    <property type="term" value="F:RNA-directed DNA polymerase activity"/>
    <property type="evidence" value="ECO:0007669"/>
    <property type="project" value="UniProtKB-KW"/>
</dbReference>